<dbReference type="Proteomes" id="UP000001555">
    <property type="component" value="Unassembled WGS sequence"/>
</dbReference>
<accession>B7QMV5</accession>
<gene>
    <name evidence="2" type="ORF">IscW_ISCW015327</name>
</gene>
<reference evidence="3" key="2">
    <citation type="submission" date="2020-05" db="UniProtKB">
        <authorList>
            <consortium name="EnsemblMetazoa"/>
        </authorList>
    </citation>
    <scope>IDENTIFICATION</scope>
    <source>
        <strain evidence="3">wikel</strain>
    </source>
</reference>
<dbReference type="EMBL" id="DS973131">
    <property type="protein sequence ID" value="EEC20177.1"/>
    <property type="molecule type" value="Genomic_DNA"/>
</dbReference>
<keyword evidence="4" id="KW-1185">Reference proteome</keyword>
<evidence type="ECO:0000313" key="2">
    <source>
        <dbReference type="EMBL" id="EEC20177.1"/>
    </source>
</evidence>
<dbReference type="AlphaFoldDB" id="B7QMV5"/>
<feature type="region of interest" description="Disordered" evidence="1">
    <location>
        <begin position="1"/>
        <end position="30"/>
    </location>
</feature>
<dbReference type="PaxDb" id="6945-B7QMV5"/>
<proteinExistence type="predicted"/>
<dbReference type="OrthoDB" id="6526234at2759"/>
<reference evidence="2 4" key="1">
    <citation type="submission" date="2008-03" db="EMBL/GenBank/DDBJ databases">
        <title>Annotation of Ixodes scapularis.</title>
        <authorList>
            <consortium name="Ixodes scapularis Genome Project Consortium"/>
            <person name="Caler E."/>
            <person name="Hannick L.I."/>
            <person name="Bidwell S."/>
            <person name="Joardar V."/>
            <person name="Thiagarajan M."/>
            <person name="Amedeo P."/>
            <person name="Galinsky K.J."/>
            <person name="Schobel S."/>
            <person name="Inman J."/>
            <person name="Hostetler J."/>
            <person name="Miller J."/>
            <person name="Hammond M."/>
            <person name="Megy K."/>
            <person name="Lawson D."/>
            <person name="Kodira C."/>
            <person name="Sutton G."/>
            <person name="Meyer J."/>
            <person name="Hill C.A."/>
            <person name="Birren B."/>
            <person name="Nene V."/>
            <person name="Collins F."/>
            <person name="Alarcon-Chaidez F."/>
            <person name="Wikel S."/>
            <person name="Strausberg R."/>
        </authorList>
    </citation>
    <scope>NUCLEOTIDE SEQUENCE [LARGE SCALE GENOMIC DNA]</scope>
    <source>
        <strain evidence="4">Wikel</strain>
        <strain evidence="2">Wikel colony</strain>
    </source>
</reference>
<evidence type="ECO:0000256" key="1">
    <source>
        <dbReference type="SAM" id="MobiDB-lite"/>
    </source>
</evidence>
<feature type="region of interest" description="Disordered" evidence="1">
    <location>
        <begin position="107"/>
        <end position="126"/>
    </location>
</feature>
<protein>
    <submittedName>
        <fullName evidence="2 3">Uncharacterized protein</fullName>
    </submittedName>
</protein>
<name>B7QMV5_IXOSC</name>
<evidence type="ECO:0000313" key="3">
    <source>
        <dbReference type="EnsemblMetazoa" id="ISCW015327-PA"/>
    </source>
</evidence>
<organism>
    <name type="scientific">Ixodes scapularis</name>
    <name type="common">Black-legged tick</name>
    <name type="synonym">Deer tick</name>
    <dbReference type="NCBI Taxonomy" id="6945"/>
    <lineage>
        <taxon>Eukaryota</taxon>
        <taxon>Metazoa</taxon>
        <taxon>Ecdysozoa</taxon>
        <taxon>Arthropoda</taxon>
        <taxon>Chelicerata</taxon>
        <taxon>Arachnida</taxon>
        <taxon>Acari</taxon>
        <taxon>Parasitiformes</taxon>
        <taxon>Ixodida</taxon>
        <taxon>Ixodoidea</taxon>
        <taxon>Ixodidae</taxon>
        <taxon>Ixodinae</taxon>
        <taxon>Ixodes</taxon>
    </lineage>
</organism>
<feature type="compositionally biased region" description="Polar residues" evidence="1">
    <location>
        <begin position="113"/>
        <end position="126"/>
    </location>
</feature>
<dbReference type="HOGENOM" id="CLU_1984038_0_0_1"/>
<dbReference type="EMBL" id="ABJB010993585">
    <property type="status" value="NOT_ANNOTATED_CDS"/>
    <property type="molecule type" value="Genomic_DNA"/>
</dbReference>
<dbReference type="EnsemblMetazoa" id="ISCW015327-RA">
    <property type="protein sequence ID" value="ISCW015327-PA"/>
    <property type="gene ID" value="ISCW015327"/>
</dbReference>
<dbReference type="VEuPathDB" id="VectorBase:ISCW015327"/>
<sequence length="126" mass="14105">MDTGSKVQPRPLTPDPLAEVPEPFRGPTLTDHHPYNLVQLHEEERQLLCPLCGVPTIYSVTHRGGTLHRAQESAAVARGAILRLPTIDEQSLQRTLAVVKHFRPALLPPPRQRMSQSTSKTTMNRF</sequence>
<dbReference type="VEuPathDB" id="VectorBase:ISCI015327"/>
<evidence type="ECO:0000313" key="4">
    <source>
        <dbReference type="Proteomes" id="UP000001555"/>
    </source>
</evidence>
<dbReference type="VEuPathDB" id="VectorBase:ISCP_023800"/>
<dbReference type="InParanoid" id="B7QMV5"/>